<organism evidence="1 2">
    <name type="scientific">Lecanicillium saksenae</name>
    <dbReference type="NCBI Taxonomy" id="468837"/>
    <lineage>
        <taxon>Eukaryota</taxon>
        <taxon>Fungi</taxon>
        <taxon>Dikarya</taxon>
        <taxon>Ascomycota</taxon>
        <taxon>Pezizomycotina</taxon>
        <taxon>Sordariomycetes</taxon>
        <taxon>Hypocreomycetidae</taxon>
        <taxon>Hypocreales</taxon>
        <taxon>Cordycipitaceae</taxon>
        <taxon>Lecanicillium</taxon>
    </lineage>
</organism>
<dbReference type="EMBL" id="JANAKD010000656">
    <property type="protein sequence ID" value="KAJ3491160.1"/>
    <property type="molecule type" value="Genomic_DNA"/>
</dbReference>
<accession>A0ACC1QVP8</accession>
<name>A0ACC1QVP8_9HYPO</name>
<gene>
    <name evidence="1" type="ORF">NLG97_g5645</name>
</gene>
<reference evidence="1" key="1">
    <citation type="submission" date="2022-07" db="EMBL/GenBank/DDBJ databases">
        <title>Genome Sequence of Lecanicillium saksenae.</title>
        <authorList>
            <person name="Buettner E."/>
        </authorList>
    </citation>
    <scope>NUCLEOTIDE SEQUENCE</scope>
    <source>
        <strain evidence="1">VT-O1</strain>
    </source>
</reference>
<comment type="caution">
    <text evidence="1">The sequence shown here is derived from an EMBL/GenBank/DDBJ whole genome shotgun (WGS) entry which is preliminary data.</text>
</comment>
<keyword evidence="2" id="KW-1185">Reference proteome</keyword>
<sequence length="86" mass="8988">MSLIKFYRSDRSTAGITDAVFKELEAAAGKPLAERIDLSLPDGETRTPAFLAVNPNGQVPAIVHDGAALWESVAITMRASGSSGAT</sequence>
<proteinExistence type="predicted"/>
<evidence type="ECO:0000313" key="1">
    <source>
        <dbReference type="EMBL" id="KAJ3491160.1"/>
    </source>
</evidence>
<dbReference type="Proteomes" id="UP001148737">
    <property type="component" value="Unassembled WGS sequence"/>
</dbReference>
<protein>
    <submittedName>
        <fullName evidence="1">Uncharacterized protein</fullName>
    </submittedName>
</protein>
<evidence type="ECO:0000313" key="2">
    <source>
        <dbReference type="Proteomes" id="UP001148737"/>
    </source>
</evidence>